<dbReference type="Pfam" id="PF05729">
    <property type="entry name" value="NACHT"/>
    <property type="match status" value="1"/>
</dbReference>
<dbReference type="SMART" id="SM00382">
    <property type="entry name" value="AAA"/>
    <property type="match status" value="1"/>
</dbReference>
<sequence>MKSERRGSVGQWLAASGALVTVALGVVTNLVTEALPTTWRWAQDWRVTGLLFLIFTVLIVGLAVPRRWFTIGWRRASRYARAYRDWVARMGNRLDAVGLATVGPSTPPLEDVFVDVTLTSRAPGHVWPGVVGADVTGGRHQASDFLDQPDRVVLVVLGAPGSGKTTLLRHIARQTALTHGEKRRPVPVLLQLRESAPVIAAAAPVSLAALIRRSIPELPEMEPSGWWEAQLQAGRCLVLLDGLDEVADRGQRRAVVRWINEQLTVHPGNDFVVTSRPHGYRESFVDATATVQVLPFTRVQVETFLRGWYRTAERQANGSPERGDEAALHLIGQLRGMPGLADLTVNPLLLTLIAEVHRYGRRRGENRGLPDNRAALYAEMCDVMVHRRDEERELPVDLPRQRREILGRLAFLWMGRGVRSMGPPELYPVLRPWLSGTDPEGFIVEMERTGLLVAREGQEVAFAHQTFQEYLAARHLAEDEQRQSVLVAAVDDVWWRETTLLYVDLSDASDAVVTGCLESGSPNAMSLAFAIAESSEKLAGHLRRRLDKVLEGARRPGADSFRRAIAADVLVGRYLRECETTLRGSRIGRRPVGADLYDLFVMDTGTPAPDGPRGAGAARGMWRRDAEQFVAWLNGVLGEGSRGVTVRLPFQDEIQPKSAVGPVWTSNGRRTLLTSAIGGVLTVNARRLIDDAARDLRGSRLAAPALDEDDSSEHPVDRVLSAASAPLWLPPRRSEADDPVAALAAGLLPAHYPMFDQIPVDLDDLGELLEVLASSYIRRLLSGGGLDKVLDLVLRAAEPAIRRTGPISERDAAAVRVPALVLAGEARQTGNRKLASALVWLAAAVSLLQERARNTALLEVVYLAHD</sequence>
<dbReference type="InterPro" id="IPR003593">
    <property type="entry name" value="AAA+_ATPase"/>
</dbReference>
<evidence type="ECO:0000313" key="3">
    <source>
        <dbReference type="EMBL" id="GID74585.1"/>
    </source>
</evidence>
<comment type="caution">
    <text evidence="3">The sequence shown here is derived from an EMBL/GenBank/DDBJ whole genome shotgun (WGS) entry which is preliminary data.</text>
</comment>
<dbReference type="PANTHER" id="PTHR46844">
    <property type="entry name" value="SLR5058 PROTEIN"/>
    <property type="match status" value="1"/>
</dbReference>
<evidence type="ECO:0000313" key="4">
    <source>
        <dbReference type="Proteomes" id="UP000609879"/>
    </source>
</evidence>
<dbReference type="Proteomes" id="UP000609879">
    <property type="component" value="Unassembled WGS sequence"/>
</dbReference>
<dbReference type="PROSITE" id="PS50837">
    <property type="entry name" value="NACHT"/>
    <property type="match status" value="1"/>
</dbReference>
<reference evidence="3 4" key="1">
    <citation type="submission" date="2021-01" db="EMBL/GenBank/DDBJ databases">
        <title>Whole genome shotgun sequence of Actinoplanes deccanensis NBRC 13994.</title>
        <authorList>
            <person name="Komaki H."/>
            <person name="Tamura T."/>
        </authorList>
    </citation>
    <scope>NUCLEOTIDE SEQUENCE [LARGE SCALE GENOMIC DNA]</scope>
    <source>
        <strain evidence="3 4">NBRC 13994</strain>
    </source>
</reference>
<feature type="domain" description="NACHT" evidence="2">
    <location>
        <begin position="152"/>
        <end position="277"/>
    </location>
</feature>
<keyword evidence="1" id="KW-0472">Membrane</keyword>
<protein>
    <recommendedName>
        <fullName evidence="2">NACHT domain-containing protein</fullName>
    </recommendedName>
</protein>
<dbReference type="Gene3D" id="3.40.50.300">
    <property type="entry name" value="P-loop containing nucleotide triphosphate hydrolases"/>
    <property type="match status" value="1"/>
</dbReference>
<dbReference type="InterPro" id="IPR007111">
    <property type="entry name" value="NACHT_NTPase"/>
</dbReference>
<organism evidence="3 4">
    <name type="scientific">Paractinoplanes deccanensis</name>
    <dbReference type="NCBI Taxonomy" id="113561"/>
    <lineage>
        <taxon>Bacteria</taxon>
        <taxon>Bacillati</taxon>
        <taxon>Actinomycetota</taxon>
        <taxon>Actinomycetes</taxon>
        <taxon>Micromonosporales</taxon>
        <taxon>Micromonosporaceae</taxon>
        <taxon>Paractinoplanes</taxon>
    </lineage>
</organism>
<evidence type="ECO:0000256" key="1">
    <source>
        <dbReference type="SAM" id="Phobius"/>
    </source>
</evidence>
<dbReference type="InterPro" id="IPR027417">
    <property type="entry name" value="P-loop_NTPase"/>
</dbReference>
<keyword evidence="1" id="KW-0812">Transmembrane</keyword>
<accession>A0ABQ3Y3Q8</accession>
<proteinExistence type="predicted"/>
<dbReference type="EMBL" id="BOMI01000063">
    <property type="protein sequence ID" value="GID74585.1"/>
    <property type="molecule type" value="Genomic_DNA"/>
</dbReference>
<keyword evidence="1" id="KW-1133">Transmembrane helix</keyword>
<feature type="transmembrane region" description="Helical" evidence="1">
    <location>
        <begin position="12"/>
        <end position="30"/>
    </location>
</feature>
<feature type="transmembrane region" description="Helical" evidence="1">
    <location>
        <begin position="50"/>
        <end position="69"/>
    </location>
</feature>
<dbReference type="PANTHER" id="PTHR46844:SF1">
    <property type="entry name" value="SLR5058 PROTEIN"/>
    <property type="match status" value="1"/>
</dbReference>
<dbReference type="SUPFAM" id="SSF52540">
    <property type="entry name" value="P-loop containing nucleoside triphosphate hydrolases"/>
    <property type="match status" value="1"/>
</dbReference>
<keyword evidence="4" id="KW-1185">Reference proteome</keyword>
<gene>
    <name evidence="3" type="ORF">Ade02nite_32260</name>
</gene>
<evidence type="ECO:0000259" key="2">
    <source>
        <dbReference type="PROSITE" id="PS50837"/>
    </source>
</evidence>
<name>A0ABQ3Y3Q8_9ACTN</name>